<comment type="caution">
    <text evidence="2">The sequence shown here is derived from an EMBL/GenBank/DDBJ whole genome shotgun (WGS) entry which is preliminary data.</text>
</comment>
<evidence type="ECO:0000313" key="3">
    <source>
        <dbReference type="Proteomes" id="UP000038010"/>
    </source>
</evidence>
<dbReference type="EMBL" id="LFJN01000007">
    <property type="protein sequence ID" value="KPI42254.1"/>
    <property type="molecule type" value="Genomic_DNA"/>
</dbReference>
<dbReference type="VEuPathDB" id="FungiDB:AB675_9556"/>
<dbReference type="Gene3D" id="3.60.21.10">
    <property type="match status" value="1"/>
</dbReference>
<dbReference type="GeneID" id="28741980"/>
<organism evidence="2 3">
    <name type="scientific">Cyphellophora attinorum</name>
    <dbReference type="NCBI Taxonomy" id="1664694"/>
    <lineage>
        <taxon>Eukaryota</taxon>
        <taxon>Fungi</taxon>
        <taxon>Dikarya</taxon>
        <taxon>Ascomycota</taxon>
        <taxon>Pezizomycotina</taxon>
        <taxon>Eurotiomycetes</taxon>
        <taxon>Chaetothyriomycetidae</taxon>
        <taxon>Chaetothyriales</taxon>
        <taxon>Cyphellophoraceae</taxon>
        <taxon>Cyphellophora</taxon>
    </lineage>
</organism>
<dbReference type="InterPro" id="IPR029052">
    <property type="entry name" value="Metallo-depent_PP-like"/>
</dbReference>
<dbReference type="Proteomes" id="UP000038010">
    <property type="component" value="Unassembled WGS sequence"/>
</dbReference>
<reference evidence="2 3" key="1">
    <citation type="submission" date="2015-06" db="EMBL/GenBank/DDBJ databases">
        <title>Draft genome of the ant-associated black yeast Phialophora attae CBS 131958.</title>
        <authorList>
            <person name="Moreno L.F."/>
            <person name="Stielow B.J."/>
            <person name="de Hoog S."/>
            <person name="Vicente V.A."/>
            <person name="Weiss V.A."/>
            <person name="de Vries M."/>
            <person name="Cruz L.M."/>
            <person name="Souza E.M."/>
        </authorList>
    </citation>
    <scope>NUCLEOTIDE SEQUENCE [LARGE SCALE GENOMIC DNA]</scope>
    <source>
        <strain evidence="2 3">CBS 131958</strain>
    </source>
</reference>
<dbReference type="PANTHER" id="PTHR12905">
    <property type="entry name" value="METALLOPHOSPHOESTERASE"/>
    <property type="match status" value="1"/>
</dbReference>
<gene>
    <name evidence="2" type="ORF">AB675_9556</name>
</gene>
<feature type="region of interest" description="Disordered" evidence="1">
    <location>
        <begin position="330"/>
        <end position="359"/>
    </location>
</feature>
<dbReference type="OrthoDB" id="630188at2759"/>
<dbReference type="RefSeq" id="XP_018002217.1">
    <property type="nucleotide sequence ID" value="XM_018150100.1"/>
</dbReference>
<sequence>MAANIKTRILFLPDTHETIPAPQDPRKERPDVIIHCGNLTDGSKLEDYQNIMATMEVLNAPLKLVMPRSNDSFMVDLKAWEHIGVSLLGKGSHTFNLANGAQFKIYADPHTPAIPDGHNPKRQGIFEIDSDTDIVITQVAPRGMMDSPSYGIHTGNQSLFTAVAKARPKIHCFAHGHEGRAAKLVRWSDSSEQLYPTLLSAIDKHKSVWIDTPSGVGLDHADSQEGRHKRDSKVVGFAHDQYTCTSNCCRNKHRFQSGKHTRFLNTSAEAKETHPRWFGMTPAEPQKPLPQRRWLVAIGLSAAPIPPSPALSASSYEMVAALDECSWPAIDGTSGSQGPLDTLSWGLQVGPSQTRSEKE</sequence>
<evidence type="ECO:0008006" key="4">
    <source>
        <dbReference type="Google" id="ProtNLM"/>
    </source>
</evidence>
<name>A0A0N1P1R1_9EURO</name>
<evidence type="ECO:0000313" key="2">
    <source>
        <dbReference type="EMBL" id="KPI42254.1"/>
    </source>
</evidence>
<evidence type="ECO:0000256" key="1">
    <source>
        <dbReference type="SAM" id="MobiDB-lite"/>
    </source>
</evidence>
<feature type="compositionally biased region" description="Polar residues" evidence="1">
    <location>
        <begin position="350"/>
        <end position="359"/>
    </location>
</feature>
<dbReference type="PANTHER" id="PTHR12905:SF0">
    <property type="entry name" value="CALCINEURIN-LIKE PHOSPHOESTERASE DOMAIN-CONTAINING PROTEIN"/>
    <property type="match status" value="1"/>
</dbReference>
<proteinExistence type="predicted"/>
<dbReference type="AlphaFoldDB" id="A0A0N1P1R1"/>
<accession>A0A0N1P1R1</accession>
<dbReference type="InterPro" id="IPR051693">
    <property type="entry name" value="UPF0046_metallophosphoest"/>
</dbReference>
<protein>
    <recommendedName>
        <fullName evidence="4">Calcineurin-like phosphoesterase domain-containing protein</fullName>
    </recommendedName>
</protein>
<keyword evidence="3" id="KW-1185">Reference proteome</keyword>
<dbReference type="SUPFAM" id="SSF56300">
    <property type="entry name" value="Metallo-dependent phosphatases"/>
    <property type="match status" value="1"/>
</dbReference>